<protein>
    <submittedName>
        <fullName evidence="4">Short-subunit dehydrogenase</fullName>
    </submittedName>
</protein>
<dbReference type="Pfam" id="PF00106">
    <property type="entry name" value="adh_short"/>
    <property type="match status" value="1"/>
</dbReference>
<dbReference type="PRINTS" id="PR00080">
    <property type="entry name" value="SDRFAMILY"/>
</dbReference>
<evidence type="ECO:0000256" key="3">
    <source>
        <dbReference type="RuleBase" id="RU000363"/>
    </source>
</evidence>
<dbReference type="Gene3D" id="3.40.50.720">
    <property type="entry name" value="NAD(P)-binding Rossmann-like Domain"/>
    <property type="match status" value="1"/>
</dbReference>
<dbReference type="RefSeq" id="WP_132938376.1">
    <property type="nucleotide sequence ID" value="NZ_CP119676.1"/>
</dbReference>
<dbReference type="CDD" id="cd05233">
    <property type="entry name" value="SDR_c"/>
    <property type="match status" value="1"/>
</dbReference>
<dbReference type="InterPro" id="IPR036291">
    <property type="entry name" value="NAD(P)-bd_dom_sf"/>
</dbReference>
<dbReference type="PROSITE" id="PS00061">
    <property type="entry name" value="ADH_SHORT"/>
    <property type="match status" value="1"/>
</dbReference>
<comment type="similarity">
    <text evidence="1 3">Belongs to the short-chain dehydrogenases/reductases (SDR) family.</text>
</comment>
<dbReference type="PRINTS" id="PR00081">
    <property type="entry name" value="GDHRDH"/>
</dbReference>
<evidence type="ECO:0000313" key="5">
    <source>
        <dbReference type="Proteomes" id="UP000295304"/>
    </source>
</evidence>
<comment type="caution">
    <text evidence="4">The sequence shown here is derived from an EMBL/GenBank/DDBJ whole genome shotgun (WGS) entry which is preliminary data.</text>
</comment>
<evidence type="ECO:0000256" key="1">
    <source>
        <dbReference type="ARBA" id="ARBA00006484"/>
    </source>
</evidence>
<dbReference type="InterPro" id="IPR002347">
    <property type="entry name" value="SDR_fam"/>
</dbReference>
<keyword evidence="2" id="KW-0560">Oxidoreductase</keyword>
<evidence type="ECO:0000313" key="4">
    <source>
        <dbReference type="EMBL" id="TCS63393.1"/>
    </source>
</evidence>
<accession>A0A4R3JDX1</accession>
<dbReference type="InterPro" id="IPR020904">
    <property type="entry name" value="Sc_DH/Rdtase_CS"/>
</dbReference>
<dbReference type="PANTHER" id="PTHR44196">
    <property type="entry name" value="DEHYDROGENASE/REDUCTASE SDR FAMILY MEMBER 7B"/>
    <property type="match status" value="1"/>
</dbReference>
<organism evidence="4 5">
    <name type="scientific">Varunaivibrio sulfuroxidans</name>
    <dbReference type="NCBI Taxonomy" id="1773489"/>
    <lineage>
        <taxon>Bacteria</taxon>
        <taxon>Pseudomonadati</taxon>
        <taxon>Pseudomonadota</taxon>
        <taxon>Alphaproteobacteria</taxon>
        <taxon>Rhodospirillales</taxon>
        <taxon>Magnetovibrionaceae</taxon>
        <taxon>Varunaivibrio</taxon>
    </lineage>
</organism>
<keyword evidence="5" id="KW-1185">Reference proteome</keyword>
<sequence>MNIDGANIVLTGAGSGIGQAMACELSRRGAYLTLADINAQGLEQTHALLARPEAAAMVVSDVTTAEGRAAIVHAVEARSDILDILINNAGVVAAGPIDTLSDTQIERICRVNIMAPMALSRDCLPLLRRARPGMVANVGSVFGDIAFPLFAAYSASKFAVRGLSDALRRELADDDIFVTYIAPRAAKTAASSTFKHLIEPFRMRLDTPEKVAQGAVRAIARHRRTAYPMGAERFYVCVQRLAPNIIDSALTRQIAAYRRQGPRP</sequence>
<dbReference type="GO" id="GO:0016491">
    <property type="term" value="F:oxidoreductase activity"/>
    <property type="evidence" value="ECO:0007669"/>
    <property type="project" value="UniProtKB-KW"/>
</dbReference>
<reference evidence="4 5" key="1">
    <citation type="submission" date="2019-03" db="EMBL/GenBank/DDBJ databases">
        <title>Genomic Encyclopedia of Type Strains, Phase IV (KMG-IV): sequencing the most valuable type-strain genomes for metagenomic binning, comparative biology and taxonomic classification.</title>
        <authorList>
            <person name="Goeker M."/>
        </authorList>
    </citation>
    <scope>NUCLEOTIDE SEQUENCE [LARGE SCALE GENOMIC DNA]</scope>
    <source>
        <strain evidence="4 5">DSM 101688</strain>
    </source>
</reference>
<gene>
    <name evidence="4" type="ORF">EDD55_10314</name>
</gene>
<name>A0A4R3JDX1_9PROT</name>
<dbReference type="OrthoDB" id="9781689at2"/>
<dbReference type="AlphaFoldDB" id="A0A4R3JDX1"/>
<dbReference type="PANTHER" id="PTHR44196:SF1">
    <property type="entry name" value="DEHYDROGENASE_REDUCTASE SDR FAMILY MEMBER 7B"/>
    <property type="match status" value="1"/>
</dbReference>
<dbReference type="SUPFAM" id="SSF51735">
    <property type="entry name" value="NAD(P)-binding Rossmann-fold domains"/>
    <property type="match status" value="1"/>
</dbReference>
<dbReference type="GO" id="GO:0016020">
    <property type="term" value="C:membrane"/>
    <property type="evidence" value="ECO:0007669"/>
    <property type="project" value="TreeGrafter"/>
</dbReference>
<dbReference type="EMBL" id="SLZW01000003">
    <property type="protein sequence ID" value="TCS63393.1"/>
    <property type="molecule type" value="Genomic_DNA"/>
</dbReference>
<evidence type="ECO:0000256" key="2">
    <source>
        <dbReference type="ARBA" id="ARBA00023002"/>
    </source>
</evidence>
<proteinExistence type="inferred from homology"/>
<dbReference type="Proteomes" id="UP000295304">
    <property type="component" value="Unassembled WGS sequence"/>
</dbReference>